<name>A0AAW3YNY1_9GAMM</name>
<feature type="signal peptide" evidence="5">
    <location>
        <begin position="1"/>
        <end position="23"/>
    </location>
</feature>
<reference evidence="7" key="1">
    <citation type="submission" date="2020-09" db="EMBL/GenBank/DDBJ databases">
        <authorList>
            <person name="Palma L."/>
            <person name="Caballero P."/>
            <person name="Berry C."/>
            <person name="Del Valle E."/>
        </authorList>
    </citation>
    <scope>NUCLEOTIDE SEQUENCE</scope>
    <source>
        <strain evidence="7">M</strain>
    </source>
</reference>
<evidence type="ECO:0000256" key="4">
    <source>
        <dbReference type="ARBA" id="ARBA00023263"/>
    </source>
</evidence>
<keyword evidence="3 5" id="KW-0732">Signal</keyword>
<comment type="caution">
    <text evidence="7">The sequence shown here is derived from an EMBL/GenBank/DDBJ whole genome shotgun (WGS) entry which is preliminary data.</text>
</comment>
<proteinExistence type="inferred from homology"/>
<dbReference type="RefSeq" id="WP_323868497.1">
    <property type="nucleotide sequence ID" value="NZ_JACXBF010000117.1"/>
</dbReference>
<organism evidence="7">
    <name type="scientific">Xenorhabdus szentirmaii</name>
    <dbReference type="NCBI Taxonomy" id="290112"/>
    <lineage>
        <taxon>Bacteria</taxon>
        <taxon>Pseudomonadati</taxon>
        <taxon>Pseudomonadota</taxon>
        <taxon>Gammaproteobacteria</taxon>
        <taxon>Enterobacterales</taxon>
        <taxon>Morganellaceae</taxon>
        <taxon>Xenorhabdus</taxon>
    </lineage>
</organism>
<dbReference type="PANTHER" id="PTHR33420">
    <property type="entry name" value="FIMBRIAL SUBUNIT ELFA-RELATED"/>
    <property type="match status" value="1"/>
</dbReference>
<evidence type="ECO:0000256" key="3">
    <source>
        <dbReference type="ARBA" id="ARBA00022729"/>
    </source>
</evidence>
<evidence type="ECO:0000256" key="5">
    <source>
        <dbReference type="SAM" id="SignalP"/>
    </source>
</evidence>
<feature type="chain" id="PRO_5043913004" evidence="5">
    <location>
        <begin position="24"/>
        <end position="192"/>
    </location>
</feature>
<dbReference type="InterPro" id="IPR050263">
    <property type="entry name" value="Bact_Fimbrial_Adh_Pro"/>
</dbReference>
<accession>A0AAW3YNY1</accession>
<evidence type="ECO:0000313" key="7">
    <source>
        <dbReference type="EMBL" id="MBD2799702.1"/>
    </source>
</evidence>
<protein>
    <submittedName>
        <fullName evidence="7">Type 1 fimbrial protein</fullName>
    </submittedName>
</protein>
<dbReference type="AlphaFoldDB" id="A0AAW3YNY1"/>
<dbReference type="Gene3D" id="2.60.40.1090">
    <property type="entry name" value="Fimbrial-type adhesion domain"/>
    <property type="match status" value="1"/>
</dbReference>
<dbReference type="PANTHER" id="PTHR33420:SF3">
    <property type="entry name" value="FIMBRIAL SUBUNIT ELFA"/>
    <property type="match status" value="1"/>
</dbReference>
<dbReference type="Pfam" id="PF00419">
    <property type="entry name" value="Fimbrial"/>
    <property type="match status" value="1"/>
</dbReference>
<dbReference type="GO" id="GO:0043709">
    <property type="term" value="P:cell adhesion involved in single-species biofilm formation"/>
    <property type="evidence" value="ECO:0007669"/>
    <property type="project" value="TreeGrafter"/>
</dbReference>
<dbReference type="GO" id="GO:0009289">
    <property type="term" value="C:pilus"/>
    <property type="evidence" value="ECO:0007669"/>
    <property type="project" value="UniProtKB-SubCell"/>
</dbReference>
<dbReference type="SUPFAM" id="SSF49401">
    <property type="entry name" value="Bacterial adhesins"/>
    <property type="match status" value="1"/>
</dbReference>
<dbReference type="EMBL" id="JACXBF010000117">
    <property type="protein sequence ID" value="MBD2799702.1"/>
    <property type="molecule type" value="Genomic_DNA"/>
</dbReference>
<feature type="domain" description="Fimbrial-type adhesion" evidence="6">
    <location>
        <begin position="29"/>
        <end position="191"/>
    </location>
</feature>
<evidence type="ECO:0000256" key="1">
    <source>
        <dbReference type="ARBA" id="ARBA00004561"/>
    </source>
</evidence>
<sequence>MQLNKLSAMAMTLGVLSSTSVMADSGGTITFVGEVLATTCNVTLDSSSSADGTVSLPSALLSDLDSDGKVAGETSFTLNLTGCVQPSHRSNPPIPFAYFSGGNSANRLDNIKTSNGATNVDIELLDSAKKIIKIGDVNQQRTQAISILAPITMTGNSGSGTGKLQYYARYKATGKATAGGVSSMVSYNIQYK</sequence>
<dbReference type="InterPro" id="IPR000259">
    <property type="entry name" value="Adhesion_dom_fimbrial"/>
</dbReference>
<dbReference type="Proteomes" id="UP001193920">
    <property type="component" value="Unassembled WGS sequence"/>
</dbReference>
<dbReference type="InterPro" id="IPR008966">
    <property type="entry name" value="Adhesion_dom_sf"/>
</dbReference>
<reference evidence="7" key="2">
    <citation type="journal article" date="2024" name="Toxins">
        <title>Genome Sequence Analysis of Native Xenorhabdus Strains Isolated from Entomopathogenic Nematodes in Argentina.</title>
        <authorList>
            <person name="Palma L."/>
            <person name="Frizzo L."/>
            <person name="Kaiser S."/>
            <person name="Berry C."/>
            <person name="Caballero P."/>
            <person name="Bode H.B."/>
            <person name="Del Valle E.E."/>
        </authorList>
    </citation>
    <scope>NUCLEOTIDE SEQUENCE</scope>
    <source>
        <strain evidence="7">M</strain>
    </source>
</reference>
<dbReference type="InterPro" id="IPR036937">
    <property type="entry name" value="Adhesion_dom_fimbrial_sf"/>
</dbReference>
<evidence type="ECO:0000256" key="2">
    <source>
        <dbReference type="ARBA" id="ARBA00006671"/>
    </source>
</evidence>
<comment type="subcellular location">
    <subcellularLocation>
        <location evidence="1">Fimbrium</location>
    </subcellularLocation>
</comment>
<keyword evidence="4" id="KW-0281">Fimbrium</keyword>
<gene>
    <name evidence="7" type="ORF">ID854_04330</name>
</gene>
<comment type="similarity">
    <text evidence="2">Belongs to the fimbrial protein family.</text>
</comment>
<evidence type="ECO:0000259" key="6">
    <source>
        <dbReference type="Pfam" id="PF00419"/>
    </source>
</evidence>